<accession>A0A811QS75</accession>
<keyword evidence="4" id="KW-1185">Reference proteome</keyword>
<evidence type="ECO:0000256" key="1">
    <source>
        <dbReference type="SAM" id="MobiDB-lite"/>
    </source>
</evidence>
<reference evidence="3" key="1">
    <citation type="submission" date="2020-10" db="EMBL/GenBank/DDBJ databases">
        <authorList>
            <person name="Han B."/>
            <person name="Lu T."/>
            <person name="Zhao Q."/>
            <person name="Huang X."/>
            <person name="Zhao Y."/>
        </authorList>
    </citation>
    <scope>NUCLEOTIDE SEQUENCE</scope>
</reference>
<evidence type="ECO:0000259" key="2">
    <source>
        <dbReference type="SMART" id="SM01172"/>
    </source>
</evidence>
<dbReference type="SUPFAM" id="SSF56235">
    <property type="entry name" value="N-terminal nucleophile aminohydrolases (Ntn hydrolases)"/>
    <property type="match status" value="1"/>
</dbReference>
<dbReference type="Gene3D" id="3.60.20.10">
    <property type="entry name" value="Glutamine Phosphoribosylpyrophosphate, subunit 1, domain 1"/>
    <property type="match status" value="1"/>
</dbReference>
<evidence type="ECO:0000313" key="3">
    <source>
        <dbReference type="EMBL" id="CAD6259039.1"/>
    </source>
</evidence>
<dbReference type="PANTHER" id="PTHR45952:SF2">
    <property type="entry name" value="OS04G0679400 PROTEIN"/>
    <property type="match status" value="1"/>
</dbReference>
<dbReference type="Proteomes" id="UP000604825">
    <property type="component" value="Unassembled WGS sequence"/>
</dbReference>
<dbReference type="SMART" id="SM01172">
    <property type="entry name" value="DUF3700"/>
    <property type="match status" value="1"/>
</dbReference>
<comment type="caution">
    <text evidence="3">The sequence shown here is derived from an EMBL/GenBank/DDBJ whole genome shotgun (WGS) entry which is preliminary data.</text>
</comment>
<name>A0A811QS75_9POAL</name>
<gene>
    <name evidence="3" type="ORF">NCGR_LOCUS42482</name>
</gene>
<evidence type="ECO:0000313" key="4">
    <source>
        <dbReference type="Proteomes" id="UP000604825"/>
    </source>
</evidence>
<protein>
    <recommendedName>
        <fullName evidence="2">DUF3700 domain-containing protein</fullName>
    </recommendedName>
</protein>
<dbReference type="InterPro" id="IPR044828">
    <property type="entry name" value="TSJT1-like"/>
</dbReference>
<sequence>MDIVHVPPRYPIPVPACYKRRATSLLYPRLHSIAFHSHPIPALFSVPFRSIQTLQCTTSAERGCWPSSRSRWRTRRRSSTAPGAAARRPTTSPGTPTRSCATSTPRTLPTPSPPPSAAALARLRRFPTSASASSGGYQRMFCGLDDIYCVFLGRLDNLSGLIRQYGLCGRSTNEALLVIEAYRTLRDRGPYPADQVVKDLAGAFAFVVFDNRSGAVFAALGGNDGGDSVPLYWGVAADGSAVISDDRDVVKRGCGKSYAPFPAGCMFHSEGGLKSFEHPMNRLKAMPRVDSEGAMCGATFKVDTFTKINSMPRVGSATNWAAAWDDAS</sequence>
<feature type="domain" description="DUF3700" evidence="2">
    <location>
        <begin position="75"/>
        <end position="302"/>
    </location>
</feature>
<organism evidence="3 4">
    <name type="scientific">Miscanthus lutarioriparius</name>
    <dbReference type="NCBI Taxonomy" id="422564"/>
    <lineage>
        <taxon>Eukaryota</taxon>
        <taxon>Viridiplantae</taxon>
        <taxon>Streptophyta</taxon>
        <taxon>Embryophyta</taxon>
        <taxon>Tracheophyta</taxon>
        <taxon>Spermatophyta</taxon>
        <taxon>Magnoliopsida</taxon>
        <taxon>Liliopsida</taxon>
        <taxon>Poales</taxon>
        <taxon>Poaceae</taxon>
        <taxon>PACMAD clade</taxon>
        <taxon>Panicoideae</taxon>
        <taxon>Andropogonodae</taxon>
        <taxon>Andropogoneae</taxon>
        <taxon>Saccharinae</taxon>
        <taxon>Miscanthus</taxon>
    </lineage>
</organism>
<dbReference type="InterPro" id="IPR024286">
    <property type="entry name" value="DUF3700"/>
</dbReference>
<feature type="compositionally biased region" description="Low complexity" evidence="1">
    <location>
        <begin position="79"/>
        <end position="107"/>
    </location>
</feature>
<dbReference type="EMBL" id="CAJGYO010000011">
    <property type="protein sequence ID" value="CAD6259039.1"/>
    <property type="molecule type" value="Genomic_DNA"/>
</dbReference>
<dbReference type="PANTHER" id="PTHR45952">
    <property type="entry name" value="ALUMINUM INDUCED PROTEIN WITH YGL AND LRDR MOTIFS"/>
    <property type="match status" value="1"/>
</dbReference>
<dbReference type="InterPro" id="IPR029055">
    <property type="entry name" value="Ntn_hydrolases_N"/>
</dbReference>
<dbReference type="OrthoDB" id="2019121at2759"/>
<dbReference type="Pfam" id="PF12481">
    <property type="entry name" value="DUF3700"/>
    <property type="match status" value="1"/>
</dbReference>
<proteinExistence type="predicted"/>
<dbReference type="AlphaFoldDB" id="A0A811QS75"/>
<feature type="region of interest" description="Disordered" evidence="1">
    <location>
        <begin position="62"/>
        <end position="117"/>
    </location>
</feature>